<dbReference type="Proteomes" id="UP001521137">
    <property type="component" value="Unassembled WGS sequence"/>
</dbReference>
<evidence type="ECO:0000256" key="1">
    <source>
        <dbReference type="ARBA" id="ARBA00006817"/>
    </source>
</evidence>
<dbReference type="Gene3D" id="3.30.530.20">
    <property type="match status" value="1"/>
</dbReference>
<dbReference type="InterPro" id="IPR023393">
    <property type="entry name" value="START-like_dom_sf"/>
</dbReference>
<dbReference type="EMBL" id="JAKGAS010000007">
    <property type="protein sequence ID" value="MCF2949160.1"/>
    <property type="molecule type" value="Genomic_DNA"/>
</dbReference>
<dbReference type="InterPro" id="IPR013538">
    <property type="entry name" value="ASHA1/2-like_C"/>
</dbReference>
<gene>
    <name evidence="3" type="ORF">L0668_13650</name>
</gene>
<dbReference type="RefSeq" id="WP_235313259.1">
    <property type="nucleotide sequence ID" value="NZ_JAKGAS010000007.1"/>
</dbReference>
<evidence type="ECO:0000259" key="2">
    <source>
        <dbReference type="Pfam" id="PF08327"/>
    </source>
</evidence>
<sequence length="137" mass="15407">MQIVKTIFLKAPPEHVWKFLTDPDLLATWFHRGGGIMQQGGEYSLLTNSLGKEGDKMCWGTISELDAPNRLVHTFTHNYLQGVETTVTWTLTAQDGGTVLKLVHHGWDNMAEGSFNMAADHDVGWDEHFARLRKVVS</sequence>
<dbReference type="SUPFAM" id="SSF55961">
    <property type="entry name" value="Bet v1-like"/>
    <property type="match status" value="1"/>
</dbReference>
<comment type="caution">
    <text evidence="3">The sequence shown here is derived from an EMBL/GenBank/DDBJ whole genome shotgun (WGS) entry which is preliminary data.</text>
</comment>
<evidence type="ECO:0000313" key="4">
    <source>
        <dbReference type="Proteomes" id="UP001521137"/>
    </source>
</evidence>
<comment type="similarity">
    <text evidence="1">Belongs to the AHA1 family.</text>
</comment>
<protein>
    <submittedName>
        <fullName evidence="3">SRPBCC domain-containing protein</fullName>
    </submittedName>
</protein>
<dbReference type="Pfam" id="PF08327">
    <property type="entry name" value="AHSA1"/>
    <property type="match status" value="1"/>
</dbReference>
<name>A0ABS9D8A2_9ALTE</name>
<accession>A0ABS9D8A2</accession>
<evidence type="ECO:0000313" key="3">
    <source>
        <dbReference type="EMBL" id="MCF2949160.1"/>
    </source>
</evidence>
<feature type="domain" description="Activator of Hsp90 ATPase homologue 1/2-like C-terminal" evidence="2">
    <location>
        <begin position="10"/>
        <end position="136"/>
    </location>
</feature>
<proteinExistence type="inferred from homology"/>
<dbReference type="CDD" id="cd07814">
    <property type="entry name" value="SRPBCC_CalC_Aha1-like"/>
    <property type="match status" value="1"/>
</dbReference>
<reference evidence="3 4" key="1">
    <citation type="submission" date="2022-01" db="EMBL/GenBank/DDBJ databases">
        <title>Paraglaciecola sp. G1-23.</title>
        <authorList>
            <person name="Jin M.S."/>
            <person name="Han D.M."/>
            <person name="Kim H.M."/>
            <person name="Jeon C.O."/>
        </authorList>
    </citation>
    <scope>NUCLEOTIDE SEQUENCE [LARGE SCALE GENOMIC DNA]</scope>
    <source>
        <strain evidence="3 4">G1-23</strain>
    </source>
</reference>
<keyword evidence="4" id="KW-1185">Reference proteome</keyword>
<organism evidence="3 4">
    <name type="scientific">Paraglaciecola algarum</name>
    <dbReference type="NCBI Taxonomy" id="3050085"/>
    <lineage>
        <taxon>Bacteria</taxon>
        <taxon>Pseudomonadati</taxon>
        <taxon>Pseudomonadota</taxon>
        <taxon>Gammaproteobacteria</taxon>
        <taxon>Alteromonadales</taxon>
        <taxon>Alteromonadaceae</taxon>
        <taxon>Paraglaciecola</taxon>
    </lineage>
</organism>